<evidence type="ECO:0000256" key="1">
    <source>
        <dbReference type="SAM" id="MobiDB-lite"/>
    </source>
</evidence>
<gene>
    <name evidence="2" type="ORF">G2W53_001644</name>
</gene>
<proteinExistence type="predicted"/>
<feature type="region of interest" description="Disordered" evidence="1">
    <location>
        <begin position="1"/>
        <end position="21"/>
    </location>
</feature>
<dbReference type="Proteomes" id="UP000634136">
    <property type="component" value="Unassembled WGS sequence"/>
</dbReference>
<sequence length="21" mass="2347">MKGNEERVTAVNSRWPAAACR</sequence>
<accession>A0A835CJM1</accession>
<reference evidence="2" key="1">
    <citation type="submission" date="2020-09" db="EMBL/GenBank/DDBJ databases">
        <title>Genome-Enabled Discovery of Anthraquinone Biosynthesis in Senna tora.</title>
        <authorList>
            <person name="Kang S.-H."/>
            <person name="Pandey R.P."/>
            <person name="Lee C.-M."/>
            <person name="Sim J.-S."/>
            <person name="Jeong J.-T."/>
            <person name="Choi B.-S."/>
            <person name="Jung M."/>
            <person name="Ginzburg D."/>
            <person name="Zhao K."/>
            <person name="Won S.Y."/>
            <person name="Oh T.-J."/>
            <person name="Yu Y."/>
            <person name="Kim N.-H."/>
            <person name="Lee O.R."/>
            <person name="Lee T.-H."/>
            <person name="Bashyal P."/>
            <person name="Kim T.-S."/>
            <person name="Lee W.-H."/>
            <person name="Kawkins C."/>
            <person name="Kim C.-K."/>
            <person name="Kim J.S."/>
            <person name="Ahn B.O."/>
            <person name="Rhee S.Y."/>
            <person name="Sohng J.K."/>
        </authorList>
    </citation>
    <scope>NUCLEOTIDE SEQUENCE</scope>
    <source>
        <tissue evidence="2">Leaf</tissue>
    </source>
</reference>
<name>A0A835CJM1_9FABA</name>
<evidence type="ECO:0000313" key="3">
    <source>
        <dbReference type="Proteomes" id="UP000634136"/>
    </source>
</evidence>
<keyword evidence="3" id="KW-1185">Reference proteome</keyword>
<comment type="caution">
    <text evidence="2">The sequence shown here is derived from an EMBL/GenBank/DDBJ whole genome shotgun (WGS) entry which is preliminary data.</text>
</comment>
<dbReference type="AlphaFoldDB" id="A0A835CJM1"/>
<protein>
    <submittedName>
        <fullName evidence="2">Uncharacterized protein</fullName>
    </submittedName>
</protein>
<dbReference type="EMBL" id="JAAIUW010000001">
    <property type="protein sequence ID" value="KAF7844739.1"/>
    <property type="molecule type" value="Genomic_DNA"/>
</dbReference>
<organism evidence="2 3">
    <name type="scientific">Senna tora</name>
    <dbReference type="NCBI Taxonomy" id="362788"/>
    <lineage>
        <taxon>Eukaryota</taxon>
        <taxon>Viridiplantae</taxon>
        <taxon>Streptophyta</taxon>
        <taxon>Embryophyta</taxon>
        <taxon>Tracheophyta</taxon>
        <taxon>Spermatophyta</taxon>
        <taxon>Magnoliopsida</taxon>
        <taxon>eudicotyledons</taxon>
        <taxon>Gunneridae</taxon>
        <taxon>Pentapetalae</taxon>
        <taxon>rosids</taxon>
        <taxon>fabids</taxon>
        <taxon>Fabales</taxon>
        <taxon>Fabaceae</taxon>
        <taxon>Caesalpinioideae</taxon>
        <taxon>Cassia clade</taxon>
        <taxon>Senna</taxon>
    </lineage>
</organism>
<evidence type="ECO:0000313" key="2">
    <source>
        <dbReference type="EMBL" id="KAF7844739.1"/>
    </source>
</evidence>